<protein>
    <submittedName>
        <fullName evidence="3">Uncharacterized protein</fullName>
    </submittedName>
</protein>
<evidence type="ECO:0000256" key="1">
    <source>
        <dbReference type="SAM" id="Coils"/>
    </source>
</evidence>
<dbReference type="EMBL" id="CAUYUJ010014996">
    <property type="protein sequence ID" value="CAK0848649.1"/>
    <property type="molecule type" value="Genomic_DNA"/>
</dbReference>
<organism evidence="3 4">
    <name type="scientific">Prorocentrum cordatum</name>
    <dbReference type="NCBI Taxonomy" id="2364126"/>
    <lineage>
        <taxon>Eukaryota</taxon>
        <taxon>Sar</taxon>
        <taxon>Alveolata</taxon>
        <taxon>Dinophyceae</taxon>
        <taxon>Prorocentrales</taxon>
        <taxon>Prorocentraceae</taxon>
        <taxon>Prorocentrum</taxon>
    </lineage>
</organism>
<reference evidence="3" key="1">
    <citation type="submission" date="2023-10" db="EMBL/GenBank/DDBJ databases">
        <authorList>
            <person name="Chen Y."/>
            <person name="Shah S."/>
            <person name="Dougan E. K."/>
            <person name="Thang M."/>
            <person name="Chan C."/>
        </authorList>
    </citation>
    <scope>NUCLEOTIDE SEQUENCE [LARGE SCALE GENOMIC DNA]</scope>
</reference>
<feature type="compositionally biased region" description="Basic and acidic residues" evidence="2">
    <location>
        <begin position="250"/>
        <end position="267"/>
    </location>
</feature>
<feature type="compositionally biased region" description="Polar residues" evidence="2">
    <location>
        <begin position="270"/>
        <end position="279"/>
    </location>
</feature>
<feature type="region of interest" description="Disordered" evidence="2">
    <location>
        <begin position="250"/>
        <end position="279"/>
    </location>
</feature>
<evidence type="ECO:0000256" key="2">
    <source>
        <dbReference type="SAM" id="MobiDB-lite"/>
    </source>
</evidence>
<comment type="caution">
    <text evidence="3">The sequence shown here is derived from an EMBL/GenBank/DDBJ whole genome shotgun (WGS) entry which is preliminary data.</text>
</comment>
<dbReference type="Proteomes" id="UP001189429">
    <property type="component" value="Unassembled WGS sequence"/>
</dbReference>
<proteinExistence type="predicted"/>
<feature type="coiled-coil region" evidence="1">
    <location>
        <begin position="128"/>
        <end position="162"/>
    </location>
</feature>
<evidence type="ECO:0000313" key="3">
    <source>
        <dbReference type="EMBL" id="CAK0848649.1"/>
    </source>
</evidence>
<keyword evidence="4" id="KW-1185">Reference proteome</keyword>
<keyword evidence="1" id="KW-0175">Coiled coil</keyword>
<sequence>MLQKAKGHSLAALRVDATSQQLQDHVAQYLQRQAHLTGSRVLSLLAARVREDPFGKVKKLIKDLIVRLMEEATAEAEHKGWCDTELATNEHTRKEKTAAVMMLHAEIDELSASIAKETQEIAELVAGIADLDKAMAEATDLRKSEKEKNEETIADAQEAQTAVAQALTVLKDFYSKASEATALLQQGQQPTPPPIFDSPYKGMGDEAGGVVGMLEVIESDFARLEADTKAAEAAAQKEYDTFITDSRVDKEGKETDVEHKTAKKGAEEQALSSAQSDLEGTQKELDAALAYFDKLKPSCVSEGVDYDARVQRRQEEIESLQEALRILNGKEIA</sequence>
<accession>A0ABN9TS62</accession>
<gene>
    <name evidence="3" type="ORF">PCOR1329_LOCUS41541</name>
</gene>
<evidence type="ECO:0000313" key="4">
    <source>
        <dbReference type="Proteomes" id="UP001189429"/>
    </source>
</evidence>
<name>A0ABN9TS62_9DINO</name>